<sequence>MLKVQKRVVVEGKGNSKKAAFASALNKIQTEIIKNNEDVLLRIEPNDIRIIRAQKREWTEKFFFFFMSRQKVEFQVTLEVLVDVQMIEMKSVHFTETPNEIQGIKIPIINKVI</sequence>
<evidence type="ECO:0000313" key="1">
    <source>
        <dbReference type="EMBL" id="MDG6192965.1"/>
    </source>
</evidence>
<evidence type="ECO:0000313" key="2">
    <source>
        <dbReference type="Proteomes" id="UP001153203"/>
    </source>
</evidence>
<comment type="caution">
    <text evidence="1">The sequence shown here is derived from an EMBL/GenBank/DDBJ whole genome shotgun (WGS) entry which is preliminary data.</text>
</comment>
<dbReference type="InterPro" id="IPR020037">
    <property type="entry name" value="DUF4312"/>
</dbReference>
<name>A0A9X4SHT9_9LACT</name>
<protein>
    <submittedName>
        <fullName evidence="1">DUF4312 family protein</fullName>
    </submittedName>
</protein>
<accession>A0A9X4SHT9</accession>
<organism evidence="1 2">
    <name type="scientific">Lactococcus formosensis</name>
    <dbReference type="NCBI Taxonomy" id="1281486"/>
    <lineage>
        <taxon>Bacteria</taxon>
        <taxon>Bacillati</taxon>
        <taxon>Bacillota</taxon>
        <taxon>Bacilli</taxon>
        <taxon>Lactobacillales</taxon>
        <taxon>Streptococcaceae</taxon>
        <taxon>Lactococcus</taxon>
    </lineage>
</organism>
<dbReference type="AlphaFoldDB" id="A0A9X4SHT9"/>
<dbReference type="Proteomes" id="UP001153203">
    <property type="component" value="Unassembled WGS sequence"/>
</dbReference>
<dbReference type="NCBIfam" id="TIGR03578">
    <property type="entry name" value="EF_0831"/>
    <property type="match status" value="1"/>
</dbReference>
<dbReference type="RefSeq" id="WP_279362705.1">
    <property type="nucleotide sequence ID" value="NZ_CP141723.1"/>
</dbReference>
<proteinExistence type="predicted"/>
<reference evidence="1" key="1">
    <citation type="submission" date="2022-06" db="EMBL/GenBank/DDBJ databases">
        <title>Lactococcus from bovine mastitis in China.</title>
        <authorList>
            <person name="Lin Y."/>
            <person name="Han B."/>
        </authorList>
    </citation>
    <scope>NUCLEOTIDE SEQUENCE</scope>
    <source>
        <strain evidence="1">Hebei-B-39</strain>
    </source>
</reference>
<dbReference type="Pfam" id="PF14189">
    <property type="entry name" value="DUF4312"/>
    <property type="match status" value="1"/>
</dbReference>
<dbReference type="EMBL" id="JAMWGI010000001">
    <property type="protein sequence ID" value="MDG6192965.1"/>
    <property type="molecule type" value="Genomic_DNA"/>
</dbReference>
<gene>
    <name evidence="1" type="ORF">NF708_02960</name>
</gene>